<dbReference type="Proteomes" id="UP000240530">
    <property type="component" value="Unassembled WGS sequence"/>
</dbReference>
<dbReference type="InterPro" id="IPR013398">
    <property type="entry name" value="CRISPR-assoc_prot_Csy2"/>
</dbReference>
<evidence type="ECO:0000313" key="1">
    <source>
        <dbReference type="EMBL" id="PSV10295.1"/>
    </source>
</evidence>
<comment type="caution">
    <text evidence="1">The sequence shown here is derived from an EMBL/GenBank/DDBJ whole genome shotgun (WGS) entry which is preliminary data.</text>
</comment>
<proteinExistence type="predicted"/>
<organism evidence="1 2">
    <name type="scientific">Photobacterium leiognathi subsp. mandapamensis</name>
    <name type="common">Photobacterium mandapamensis</name>
    <dbReference type="NCBI Taxonomy" id="48408"/>
    <lineage>
        <taxon>Bacteria</taxon>
        <taxon>Pseudomonadati</taxon>
        <taxon>Pseudomonadota</taxon>
        <taxon>Gammaproteobacteria</taxon>
        <taxon>Vibrionales</taxon>
        <taxon>Vibrionaceae</taxon>
        <taxon>Photobacterium</taxon>
    </lineage>
</organism>
<dbReference type="AlphaFoldDB" id="A0A2T3KU58"/>
<reference evidence="1 2" key="1">
    <citation type="submission" date="2018-03" db="EMBL/GenBank/DDBJ databases">
        <title>Whole genome sequencing of Histamine producing bacteria.</title>
        <authorList>
            <person name="Butler K."/>
        </authorList>
    </citation>
    <scope>NUCLEOTIDE SEQUENCE [LARGE SCALE GENOMIC DNA]</scope>
    <source>
        <strain evidence="1 2">Res.4.1</strain>
    </source>
</reference>
<gene>
    <name evidence="1" type="ORF">C0W93_12615</name>
</gene>
<dbReference type="Pfam" id="PF09614">
    <property type="entry name" value="Cas_Csy2"/>
    <property type="match status" value="1"/>
</dbReference>
<name>A0A2T3KU58_PHOLD</name>
<dbReference type="EMBL" id="PYNS01000013">
    <property type="protein sequence ID" value="PSV10295.1"/>
    <property type="molecule type" value="Genomic_DNA"/>
</dbReference>
<protein>
    <submittedName>
        <fullName evidence="1">Uncharacterized protein</fullName>
    </submittedName>
</protein>
<dbReference type="RefSeq" id="WP_107185297.1">
    <property type="nucleotide sequence ID" value="NZ_JAWQGC010000001.1"/>
</dbReference>
<sequence length="695" mass="79677">MKLSDLIQIDEDKDDRQKALKRAFMPYSELIDVDGCEVQTVIILLNLSCPKPKSKDLLDPVRANSFLRTTENIDKSLMGIKWIHTHNLKYPDSRVKDQRVIASVLSSENDFISSAYLKRSYGWSHNAAVQGVMHWLLNEFNWQGEVVSLLSLIKDENSYWLEILKDFGYLKEVHQLFKEHIHSDLPSSAVPDTVSPYSKQVRFPWKGEYIAVTPIVSHAMQVSIERLSRNTELTVPFRQIKIAKSQQHGNLPSSLGGYIHQLYAPLDIAANERQTLAASRSRTHKYFDDSALTDRKCCGLFRHLVGTEPLTTSKKQKHVRAYQISQLRQRIALWLLPLVELREHCEKMQKLIDERSYQPTIYDFLTMEESQLVLLTNDLNQYINLSLQHNKFSIRYAYHPKLMPLLKLELKQVLKLLSSKSSEQNLTADEQYIYLSDLRTFQCLATSSPYLCGVPSMTAIWGFVHQYQRSFAELIQSDSDITFSSFAICFKKELIYKSSILSEASNLAAKKTVSSVKRTSFNDEYHADLEFDLIIKVKANIDLNVCVDLLKAVLPTQFAGGSLFPAEKKNTNDWIYISENKKAIFYRVKGLSNDALWLMPQYQQQPNNLPSLISLIIGDDSLIPISAGYHLLETPSYREGALCKKHAYAENVLMLAKKVKPIDLRLKGDDYFYKNAFWSLGVTSSTILIEKNRDT</sequence>
<evidence type="ECO:0000313" key="2">
    <source>
        <dbReference type="Proteomes" id="UP000240530"/>
    </source>
</evidence>
<accession>A0A2T3KU58</accession>